<feature type="compositionally biased region" description="Basic and acidic residues" evidence="1">
    <location>
        <begin position="32"/>
        <end position="42"/>
    </location>
</feature>
<evidence type="ECO:0000313" key="3">
    <source>
        <dbReference type="Proteomes" id="UP000431826"/>
    </source>
</evidence>
<dbReference type="AlphaFoldDB" id="A0A640V401"/>
<protein>
    <submittedName>
        <fullName evidence="2">Uncharacterized protein</fullName>
    </submittedName>
</protein>
<keyword evidence="3" id="KW-1185">Reference proteome</keyword>
<sequence>MTVFRARPWFLPTSLAAFLTEAWPDGPADDPSDSRPDTRPDTAPDAPSDAPSDGPSDTPPDTRSADSGATDRRSHPDPSGTLGKAPDKPADRP</sequence>
<proteinExistence type="predicted"/>
<organism evidence="2 3">
    <name type="scientific">Streptomyces tubercidicus</name>
    <dbReference type="NCBI Taxonomy" id="47759"/>
    <lineage>
        <taxon>Bacteria</taxon>
        <taxon>Bacillati</taxon>
        <taxon>Actinomycetota</taxon>
        <taxon>Actinomycetes</taxon>
        <taxon>Kitasatosporales</taxon>
        <taxon>Streptomycetaceae</taxon>
        <taxon>Streptomyces</taxon>
    </lineage>
</organism>
<evidence type="ECO:0000313" key="2">
    <source>
        <dbReference type="EMBL" id="GFE41625.1"/>
    </source>
</evidence>
<gene>
    <name evidence="2" type="ORF">Stube_62980</name>
</gene>
<comment type="caution">
    <text evidence="2">The sequence shown here is derived from an EMBL/GenBank/DDBJ whole genome shotgun (WGS) entry which is preliminary data.</text>
</comment>
<feature type="compositionally biased region" description="Low complexity" evidence="1">
    <location>
        <begin position="43"/>
        <end position="62"/>
    </location>
</feature>
<reference evidence="2 3" key="1">
    <citation type="submission" date="2019-12" db="EMBL/GenBank/DDBJ databases">
        <title>Whole genome shotgun sequence of Streptomyces tubercidicus NBRC 13090.</title>
        <authorList>
            <person name="Ichikawa N."/>
            <person name="Kimura A."/>
            <person name="Kitahashi Y."/>
            <person name="Komaki H."/>
            <person name="Tamura T."/>
        </authorList>
    </citation>
    <scope>NUCLEOTIDE SEQUENCE [LARGE SCALE GENOMIC DNA]</scope>
    <source>
        <strain evidence="2 3">NBRC 13090</strain>
    </source>
</reference>
<accession>A0A640V401</accession>
<name>A0A640V401_9ACTN</name>
<dbReference type="EMBL" id="BLIR01000003">
    <property type="protein sequence ID" value="GFE41625.1"/>
    <property type="molecule type" value="Genomic_DNA"/>
</dbReference>
<feature type="region of interest" description="Disordered" evidence="1">
    <location>
        <begin position="21"/>
        <end position="93"/>
    </location>
</feature>
<evidence type="ECO:0000256" key="1">
    <source>
        <dbReference type="SAM" id="MobiDB-lite"/>
    </source>
</evidence>
<dbReference type="Proteomes" id="UP000431826">
    <property type="component" value="Unassembled WGS sequence"/>
</dbReference>